<protein>
    <submittedName>
        <fullName evidence="2">Uncharacterized protein</fullName>
    </submittedName>
</protein>
<sequence>MQKDFMRKIYIKAIDNLSKYLGLPSIIGERSERKVENPFYQQALGQHLERVSMTLALLADKIERLEQNSRNAGLRRVNEKGGHRPNVAKSSRGPKVAPTPPMDDWDDDYEEDQDLDDEQ</sequence>
<dbReference type="Proteomes" id="UP000467840">
    <property type="component" value="Chromosome 17"/>
</dbReference>
<organism evidence="2 3">
    <name type="scientific">Hevea brasiliensis</name>
    <name type="common">Para rubber tree</name>
    <name type="synonym">Siphonia brasiliensis</name>
    <dbReference type="NCBI Taxonomy" id="3981"/>
    <lineage>
        <taxon>Eukaryota</taxon>
        <taxon>Viridiplantae</taxon>
        <taxon>Streptophyta</taxon>
        <taxon>Embryophyta</taxon>
        <taxon>Tracheophyta</taxon>
        <taxon>Spermatophyta</taxon>
        <taxon>Magnoliopsida</taxon>
        <taxon>eudicotyledons</taxon>
        <taxon>Gunneridae</taxon>
        <taxon>Pentapetalae</taxon>
        <taxon>rosids</taxon>
        <taxon>fabids</taxon>
        <taxon>Malpighiales</taxon>
        <taxon>Euphorbiaceae</taxon>
        <taxon>Crotonoideae</taxon>
        <taxon>Micrandreae</taxon>
        <taxon>Hevea</taxon>
    </lineage>
</organism>
<evidence type="ECO:0000256" key="1">
    <source>
        <dbReference type="SAM" id="MobiDB-lite"/>
    </source>
</evidence>
<gene>
    <name evidence="2" type="ORF">GH714_010649</name>
</gene>
<evidence type="ECO:0000313" key="3">
    <source>
        <dbReference type="Proteomes" id="UP000467840"/>
    </source>
</evidence>
<name>A0A6A6M815_HEVBR</name>
<accession>A0A6A6M815</accession>
<reference evidence="2 3" key="1">
    <citation type="journal article" date="2020" name="Mol. Plant">
        <title>The Chromosome-Based Rubber Tree Genome Provides New Insights into Spurge Genome Evolution and Rubber Biosynthesis.</title>
        <authorList>
            <person name="Liu J."/>
            <person name="Shi C."/>
            <person name="Shi C.C."/>
            <person name="Li W."/>
            <person name="Zhang Q.J."/>
            <person name="Zhang Y."/>
            <person name="Li K."/>
            <person name="Lu H.F."/>
            <person name="Shi C."/>
            <person name="Zhu S.T."/>
            <person name="Xiao Z.Y."/>
            <person name="Nan H."/>
            <person name="Yue Y."/>
            <person name="Zhu X.G."/>
            <person name="Wu Y."/>
            <person name="Hong X.N."/>
            <person name="Fan G.Y."/>
            <person name="Tong Y."/>
            <person name="Zhang D."/>
            <person name="Mao C.L."/>
            <person name="Liu Y.L."/>
            <person name="Hao S.J."/>
            <person name="Liu W.Q."/>
            <person name="Lv M.Q."/>
            <person name="Zhang H.B."/>
            <person name="Liu Y."/>
            <person name="Hu-Tang G.R."/>
            <person name="Wang J.P."/>
            <person name="Wang J.H."/>
            <person name="Sun Y.H."/>
            <person name="Ni S.B."/>
            <person name="Chen W.B."/>
            <person name="Zhang X.C."/>
            <person name="Jiao Y.N."/>
            <person name="Eichler E.E."/>
            <person name="Li G.H."/>
            <person name="Liu X."/>
            <person name="Gao L.Z."/>
        </authorList>
    </citation>
    <scope>NUCLEOTIDE SEQUENCE [LARGE SCALE GENOMIC DNA]</scope>
    <source>
        <strain evidence="3">cv. GT1</strain>
        <tissue evidence="2">Leaf</tissue>
    </source>
</reference>
<evidence type="ECO:0000313" key="2">
    <source>
        <dbReference type="EMBL" id="KAF2308563.1"/>
    </source>
</evidence>
<feature type="region of interest" description="Disordered" evidence="1">
    <location>
        <begin position="69"/>
        <end position="119"/>
    </location>
</feature>
<dbReference type="EMBL" id="JAAGAX010000007">
    <property type="protein sequence ID" value="KAF2308563.1"/>
    <property type="molecule type" value="Genomic_DNA"/>
</dbReference>
<feature type="compositionally biased region" description="Acidic residues" evidence="1">
    <location>
        <begin position="103"/>
        <end position="119"/>
    </location>
</feature>
<dbReference type="AlphaFoldDB" id="A0A6A6M815"/>
<comment type="caution">
    <text evidence="2">The sequence shown here is derived from an EMBL/GenBank/DDBJ whole genome shotgun (WGS) entry which is preliminary data.</text>
</comment>
<keyword evidence="3" id="KW-1185">Reference proteome</keyword>
<proteinExistence type="predicted"/>